<evidence type="ECO:0000259" key="5">
    <source>
        <dbReference type="PROSITE" id="PS50937"/>
    </source>
</evidence>
<dbReference type="SUPFAM" id="SSF46955">
    <property type="entry name" value="Putative DNA-binding domain"/>
    <property type="match status" value="1"/>
</dbReference>
<dbReference type="InterPro" id="IPR000551">
    <property type="entry name" value="MerR-type_HTH_dom"/>
</dbReference>
<proteinExistence type="predicted"/>
<keyword evidence="7" id="KW-1185">Reference proteome</keyword>
<reference evidence="6 7" key="1">
    <citation type="submission" date="2022-06" db="EMBL/GenBank/DDBJ databases">
        <title>Isolation of gut microbiota from human fecal samples.</title>
        <authorList>
            <person name="Pamer E.G."/>
            <person name="Barat B."/>
            <person name="Waligurski E."/>
            <person name="Medina S."/>
            <person name="Paddock L."/>
            <person name="Mostad J."/>
        </authorList>
    </citation>
    <scope>NUCLEOTIDE SEQUENCE [LARGE SCALE GENOMIC DNA]</scope>
    <source>
        <strain evidence="6 7">DFI.9.90</strain>
    </source>
</reference>
<keyword evidence="1" id="KW-0678">Repressor</keyword>
<evidence type="ECO:0000313" key="6">
    <source>
        <dbReference type="EMBL" id="MCQ4813251.1"/>
    </source>
</evidence>
<keyword evidence="3" id="KW-0238">DNA-binding</keyword>
<dbReference type="InterPro" id="IPR010499">
    <property type="entry name" value="AraC_E-bd"/>
</dbReference>
<gene>
    <name evidence="6" type="ORF">NE630_02295</name>
</gene>
<organism evidence="6 7">
    <name type="scientific">Cloacibacillus evryensis</name>
    <dbReference type="NCBI Taxonomy" id="508460"/>
    <lineage>
        <taxon>Bacteria</taxon>
        <taxon>Thermotogati</taxon>
        <taxon>Synergistota</taxon>
        <taxon>Synergistia</taxon>
        <taxon>Synergistales</taxon>
        <taxon>Synergistaceae</taxon>
        <taxon>Cloacibacillus</taxon>
    </lineage>
</organism>
<evidence type="ECO:0000313" key="7">
    <source>
        <dbReference type="Proteomes" id="UP001205919"/>
    </source>
</evidence>
<dbReference type="AlphaFoldDB" id="A0AAW5JXY2"/>
<accession>A0AAW5JXY2</accession>
<dbReference type="SMART" id="SM00871">
    <property type="entry name" value="AraC_E_bind"/>
    <property type="match status" value="1"/>
</dbReference>
<evidence type="ECO:0000256" key="2">
    <source>
        <dbReference type="ARBA" id="ARBA00023015"/>
    </source>
</evidence>
<dbReference type="PANTHER" id="PTHR30204:SF69">
    <property type="entry name" value="MERR-FAMILY TRANSCRIPTIONAL REGULATOR"/>
    <property type="match status" value="1"/>
</dbReference>
<dbReference type="Proteomes" id="UP001205919">
    <property type="component" value="Unassembled WGS sequence"/>
</dbReference>
<evidence type="ECO:0000256" key="4">
    <source>
        <dbReference type="ARBA" id="ARBA00023163"/>
    </source>
</evidence>
<feature type="domain" description="HTH merR-type" evidence="5">
    <location>
        <begin position="4"/>
        <end position="72"/>
    </location>
</feature>
<sequence>MKNYYKINEISKLYGIGVDSLRYYERLGILRPRRDVNGYRLYSLKEMYKLNIIRDLRRLDFSMAQIKEYLADQSVANTLELLRREQALLAERLRELLTREELIKERIAVLDNARNIRTGVFTVKDLPDRFCVRLSEHIARDEEMDFAVKKLHRQHEEKIRDFGNQIIGAFPSMENLRNGISNVYEAVFFILERRSPDYDFILPAGEYLSYFYGGGYGQNAKRMEELLAYAKDEGLRLSGEPFEMYEIDNRDTVREEEFLTEIQVRVAAPRQGASFTGMSGERRPLS</sequence>
<dbReference type="GO" id="GO:0003700">
    <property type="term" value="F:DNA-binding transcription factor activity"/>
    <property type="evidence" value="ECO:0007669"/>
    <property type="project" value="InterPro"/>
</dbReference>
<protein>
    <submittedName>
        <fullName evidence="6">MerR family transcriptional regulator</fullName>
    </submittedName>
</protein>
<dbReference type="Gene3D" id="1.10.1660.10">
    <property type="match status" value="1"/>
</dbReference>
<comment type="caution">
    <text evidence="6">The sequence shown here is derived from an EMBL/GenBank/DDBJ whole genome shotgun (WGS) entry which is preliminary data.</text>
</comment>
<dbReference type="Pfam" id="PF06445">
    <property type="entry name" value="GyrI-like"/>
    <property type="match status" value="1"/>
</dbReference>
<evidence type="ECO:0000256" key="1">
    <source>
        <dbReference type="ARBA" id="ARBA00022491"/>
    </source>
</evidence>
<dbReference type="InterPro" id="IPR047057">
    <property type="entry name" value="MerR_fam"/>
</dbReference>
<dbReference type="RefSeq" id="WP_008708959.1">
    <property type="nucleotide sequence ID" value="NZ_CABKQM010000002.1"/>
</dbReference>
<dbReference type="PROSITE" id="PS50937">
    <property type="entry name" value="HTH_MERR_2"/>
    <property type="match status" value="1"/>
</dbReference>
<dbReference type="EMBL" id="JANFYT010000003">
    <property type="protein sequence ID" value="MCQ4813251.1"/>
    <property type="molecule type" value="Genomic_DNA"/>
</dbReference>
<dbReference type="PANTHER" id="PTHR30204">
    <property type="entry name" value="REDOX-CYCLING DRUG-SENSING TRANSCRIPTIONAL ACTIVATOR SOXR"/>
    <property type="match status" value="1"/>
</dbReference>
<dbReference type="InterPro" id="IPR029442">
    <property type="entry name" value="GyrI-like"/>
</dbReference>
<keyword evidence="2" id="KW-0805">Transcription regulation</keyword>
<dbReference type="SUPFAM" id="SSF55136">
    <property type="entry name" value="Probable bacterial effector-binding domain"/>
    <property type="match status" value="1"/>
</dbReference>
<name>A0AAW5JXY2_9BACT</name>
<dbReference type="SMART" id="SM00422">
    <property type="entry name" value="HTH_MERR"/>
    <property type="match status" value="1"/>
</dbReference>
<dbReference type="InterPro" id="IPR011256">
    <property type="entry name" value="Reg_factor_effector_dom_sf"/>
</dbReference>
<dbReference type="Pfam" id="PF13411">
    <property type="entry name" value="MerR_1"/>
    <property type="match status" value="1"/>
</dbReference>
<keyword evidence="4" id="KW-0804">Transcription</keyword>
<dbReference type="Gene3D" id="3.20.80.10">
    <property type="entry name" value="Regulatory factor, effector binding domain"/>
    <property type="match status" value="1"/>
</dbReference>
<dbReference type="CDD" id="cd00592">
    <property type="entry name" value="HTH_MerR-like"/>
    <property type="match status" value="1"/>
</dbReference>
<dbReference type="GO" id="GO:0003677">
    <property type="term" value="F:DNA binding"/>
    <property type="evidence" value="ECO:0007669"/>
    <property type="project" value="UniProtKB-KW"/>
</dbReference>
<dbReference type="InterPro" id="IPR009061">
    <property type="entry name" value="DNA-bd_dom_put_sf"/>
</dbReference>
<evidence type="ECO:0000256" key="3">
    <source>
        <dbReference type="ARBA" id="ARBA00023125"/>
    </source>
</evidence>